<reference evidence="1 2" key="1">
    <citation type="submission" date="2016-10" db="EMBL/GenBank/DDBJ databases">
        <authorList>
            <person name="de Groot N.N."/>
        </authorList>
    </citation>
    <scope>NUCLEOTIDE SEQUENCE [LARGE SCALE GENOMIC DNA]</scope>
    <source>
        <strain>GEY</strain>
        <strain evidence="2">DSM 9560</strain>
    </source>
</reference>
<proteinExistence type="predicted"/>
<gene>
    <name evidence="1" type="ORF">SAMN04488541_105413</name>
</gene>
<organism evidence="1 2">
    <name type="scientific">Thermoflexibacter ruber</name>
    <dbReference type="NCBI Taxonomy" id="1003"/>
    <lineage>
        <taxon>Bacteria</taxon>
        <taxon>Pseudomonadati</taxon>
        <taxon>Bacteroidota</taxon>
        <taxon>Cytophagia</taxon>
        <taxon>Cytophagales</taxon>
        <taxon>Thermoflexibacteraceae</taxon>
        <taxon>Thermoflexibacter</taxon>
    </lineage>
</organism>
<dbReference type="AlphaFoldDB" id="A0A1I2JJ93"/>
<keyword evidence="2" id="KW-1185">Reference proteome</keyword>
<sequence>MFNINKYSIFENCTIAECNSKNTMYLILNTTKLIEIYITCDDFAKKFEQYQLSQGQVVPQEKMSCSEIMAIVIYYHISGMKCFKYYYQSIIKGYLKSY</sequence>
<evidence type="ECO:0000313" key="1">
    <source>
        <dbReference type="EMBL" id="SFF54945.1"/>
    </source>
</evidence>
<accession>A0A1I2JJ93</accession>
<dbReference type="EMBL" id="FONY01000054">
    <property type="protein sequence ID" value="SFF54945.1"/>
    <property type="molecule type" value="Genomic_DNA"/>
</dbReference>
<dbReference type="Proteomes" id="UP000199513">
    <property type="component" value="Unassembled WGS sequence"/>
</dbReference>
<feature type="non-terminal residue" evidence="1">
    <location>
        <position position="98"/>
    </location>
</feature>
<protein>
    <submittedName>
        <fullName evidence="1">Uncharacterized protein</fullName>
    </submittedName>
</protein>
<evidence type="ECO:0000313" key="2">
    <source>
        <dbReference type="Proteomes" id="UP000199513"/>
    </source>
</evidence>
<name>A0A1I2JJ93_9BACT</name>